<dbReference type="AlphaFoldDB" id="A0A2P2NGK1"/>
<name>A0A2P2NGK1_RHIMU</name>
<sequence length="31" mass="3588">MQSPPLTTNLRLQEMHPSSIRGHQDLPGFWL</sequence>
<organism evidence="1">
    <name type="scientific">Rhizophora mucronata</name>
    <name type="common">Asiatic mangrove</name>
    <dbReference type="NCBI Taxonomy" id="61149"/>
    <lineage>
        <taxon>Eukaryota</taxon>
        <taxon>Viridiplantae</taxon>
        <taxon>Streptophyta</taxon>
        <taxon>Embryophyta</taxon>
        <taxon>Tracheophyta</taxon>
        <taxon>Spermatophyta</taxon>
        <taxon>Magnoliopsida</taxon>
        <taxon>eudicotyledons</taxon>
        <taxon>Gunneridae</taxon>
        <taxon>Pentapetalae</taxon>
        <taxon>rosids</taxon>
        <taxon>fabids</taxon>
        <taxon>Malpighiales</taxon>
        <taxon>Rhizophoraceae</taxon>
        <taxon>Rhizophora</taxon>
    </lineage>
</organism>
<accession>A0A2P2NGK1</accession>
<dbReference type="EMBL" id="GGEC01061134">
    <property type="protein sequence ID" value="MBX41618.1"/>
    <property type="molecule type" value="Transcribed_RNA"/>
</dbReference>
<proteinExistence type="predicted"/>
<protein>
    <submittedName>
        <fullName evidence="1">Uncharacterized protein</fullName>
    </submittedName>
</protein>
<evidence type="ECO:0000313" key="1">
    <source>
        <dbReference type="EMBL" id="MBX41618.1"/>
    </source>
</evidence>
<reference evidence="1" key="1">
    <citation type="submission" date="2018-02" db="EMBL/GenBank/DDBJ databases">
        <title>Rhizophora mucronata_Transcriptome.</title>
        <authorList>
            <person name="Meera S.P."/>
            <person name="Sreeshan A."/>
            <person name="Augustine A."/>
        </authorList>
    </citation>
    <scope>NUCLEOTIDE SEQUENCE</scope>
    <source>
        <tissue evidence="1">Leaf</tissue>
    </source>
</reference>